<dbReference type="Proteomes" id="UP000681290">
    <property type="component" value="Unassembled WGS sequence"/>
</dbReference>
<keyword evidence="2" id="KW-1185">Reference proteome</keyword>
<protein>
    <submittedName>
        <fullName evidence="1">Uncharacterized protein</fullName>
    </submittedName>
</protein>
<evidence type="ECO:0000313" key="1">
    <source>
        <dbReference type="EMBL" id="GIP59747.1"/>
    </source>
</evidence>
<dbReference type="RefSeq" id="WP_213593084.1">
    <property type="nucleotide sequence ID" value="NZ_BOSM01000006.1"/>
</dbReference>
<evidence type="ECO:0000313" key="2">
    <source>
        <dbReference type="Proteomes" id="UP000681290"/>
    </source>
</evidence>
<comment type="caution">
    <text evidence="1">The sequence shown here is derived from an EMBL/GenBank/DDBJ whole genome shotgun (WGS) entry which is preliminary data.</text>
</comment>
<name>A0ABQ4MUY3_9BACL</name>
<accession>A0ABQ4MUY3</accession>
<sequence>MSFFACSKSIGIHDTPASRTLLEKHLNDILKNPNNISATEVRTYIAKELPDKPVVEYTATTEKAS</sequence>
<reference evidence="1 2" key="1">
    <citation type="submission" date="2021-03" db="EMBL/GenBank/DDBJ databases">
        <title>Antimicrobial resistance genes in bacteria isolated from Japanese honey, and their potential for conferring macrolide and lincosamide resistance in the American foulbrood pathogen Paenibacillus larvae.</title>
        <authorList>
            <person name="Okamoto M."/>
            <person name="Kumagai M."/>
            <person name="Kanamori H."/>
            <person name="Takamatsu D."/>
        </authorList>
    </citation>
    <scope>NUCLEOTIDE SEQUENCE [LARGE SCALE GENOMIC DNA]</scope>
    <source>
        <strain evidence="1 2">J15TS10</strain>
    </source>
</reference>
<gene>
    <name evidence="1" type="ORF">J15TS10_35610</name>
</gene>
<proteinExistence type="predicted"/>
<dbReference type="EMBL" id="BOSM01000006">
    <property type="protein sequence ID" value="GIP59747.1"/>
    <property type="molecule type" value="Genomic_DNA"/>
</dbReference>
<organism evidence="1 2">
    <name type="scientific">Paenibacillus woosongensis</name>
    <dbReference type="NCBI Taxonomy" id="307580"/>
    <lineage>
        <taxon>Bacteria</taxon>
        <taxon>Bacillati</taxon>
        <taxon>Bacillota</taxon>
        <taxon>Bacilli</taxon>
        <taxon>Bacillales</taxon>
        <taxon>Paenibacillaceae</taxon>
        <taxon>Paenibacillus</taxon>
    </lineage>
</organism>